<dbReference type="Proteomes" id="UP000019471">
    <property type="component" value="Unassembled WGS sequence"/>
</dbReference>
<evidence type="ECO:0000256" key="2">
    <source>
        <dbReference type="ARBA" id="ARBA00006012"/>
    </source>
</evidence>
<dbReference type="Pfam" id="PF14510">
    <property type="entry name" value="ABC_trans_N"/>
    <property type="match status" value="1"/>
</dbReference>
<keyword evidence="4 10" id="KW-0812">Transmembrane</keyword>
<dbReference type="SUPFAM" id="SSF52540">
    <property type="entry name" value="P-loop containing nucleoside triphosphate hydrolases"/>
    <property type="match status" value="2"/>
</dbReference>
<dbReference type="FunFam" id="3.40.50.300:FF:000054">
    <property type="entry name" value="ABC multidrug transporter atrF"/>
    <property type="match status" value="1"/>
</dbReference>
<organism evidence="12 13">
    <name type="scientific">Cladophialophora psammophila CBS 110553</name>
    <dbReference type="NCBI Taxonomy" id="1182543"/>
    <lineage>
        <taxon>Eukaryota</taxon>
        <taxon>Fungi</taxon>
        <taxon>Dikarya</taxon>
        <taxon>Ascomycota</taxon>
        <taxon>Pezizomycotina</taxon>
        <taxon>Eurotiomycetes</taxon>
        <taxon>Chaetothyriomycetidae</taxon>
        <taxon>Chaetothyriales</taxon>
        <taxon>Herpotrichiellaceae</taxon>
        <taxon>Cladophialophora</taxon>
    </lineage>
</organism>
<evidence type="ECO:0000313" key="13">
    <source>
        <dbReference type="Proteomes" id="UP000019471"/>
    </source>
</evidence>
<dbReference type="Gene3D" id="3.40.50.300">
    <property type="entry name" value="P-loop containing nucleotide triphosphate hydrolases"/>
    <property type="match status" value="2"/>
</dbReference>
<feature type="transmembrane region" description="Helical" evidence="10">
    <location>
        <begin position="1254"/>
        <end position="1284"/>
    </location>
</feature>
<feature type="transmembrane region" description="Helical" evidence="10">
    <location>
        <begin position="508"/>
        <end position="529"/>
    </location>
</feature>
<reference evidence="12 13" key="1">
    <citation type="submission" date="2013-03" db="EMBL/GenBank/DDBJ databases">
        <title>The Genome Sequence of Cladophialophora psammophila CBS 110553.</title>
        <authorList>
            <consortium name="The Broad Institute Genomics Platform"/>
            <person name="Cuomo C."/>
            <person name="de Hoog S."/>
            <person name="Gorbushina A."/>
            <person name="Walker B."/>
            <person name="Young S.K."/>
            <person name="Zeng Q."/>
            <person name="Gargeya S."/>
            <person name="Fitzgerald M."/>
            <person name="Haas B."/>
            <person name="Abouelleil A."/>
            <person name="Allen A.W."/>
            <person name="Alvarado L."/>
            <person name="Arachchi H.M."/>
            <person name="Berlin A.M."/>
            <person name="Chapman S.B."/>
            <person name="Gainer-Dewar J."/>
            <person name="Goldberg J."/>
            <person name="Griggs A."/>
            <person name="Gujja S."/>
            <person name="Hansen M."/>
            <person name="Howarth C."/>
            <person name="Imamovic A."/>
            <person name="Ireland A."/>
            <person name="Larimer J."/>
            <person name="McCowan C."/>
            <person name="Murphy C."/>
            <person name="Pearson M."/>
            <person name="Poon T.W."/>
            <person name="Priest M."/>
            <person name="Roberts A."/>
            <person name="Saif S."/>
            <person name="Shea T."/>
            <person name="Sisk P."/>
            <person name="Sykes S."/>
            <person name="Wortman J."/>
            <person name="Nusbaum C."/>
            <person name="Birren B."/>
        </authorList>
    </citation>
    <scope>NUCLEOTIDE SEQUENCE [LARGE SCALE GENOMIC DNA]</scope>
    <source>
        <strain evidence="12 13">CBS 110553</strain>
    </source>
</reference>
<dbReference type="Pfam" id="PF01061">
    <property type="entry name" value="ABC2_membrane"/>
    <property type="match status" value="2"/>
</dbReference>
<evidence type="ECO:0000256" key="6">
    <source>
        <dbReference type="ARBA" id="ARBA00022840"/>
    </source>
</evidence>
<feature type="compositionally biased region" description="Polar residues" evidence="9">
    <location>
        <begin position="1"/>
        <end position="19"/>
    </location>
</feature>
<dbReference type="HOGENOM" id="CLU_000604_35_0_1"/>
<feature type="domain" description="ABC transporter" evidence="11">
    <location>
        <begin position="845"/>
        <end position="1087"/>
    </location>
</feature>
<feature type="transmembrane region" description="Helical" evidence="10">
    <location>
        <begin position="1304"/>
        <end position="1328"/>
    </location>
</feature>
<feature type="transmembrane region" description="Helical" evidence="10">
    <location>
        <begin position="1335"/>
        <end position="1363"/>
    </location>
</feature>
<dbReference type="InterPro" id="IPR003593">
    <property type="entry name" value="AAA+_ATPase"/>
</dbReference>
<feature type="compositionally biased region" description="Basic and acidic residues" evidence="9">
    <location>
        <begin position="23"/>
        <end position="39"/>
    </location>
</feature>
<dbReference type="GO" id="GO:0016887">
    <property type="term" value="F:ATP hydrolysis activity"/>
    <property type="evidence" value="ECO:0007669"/>
    <property type="project" value="InterPro"/>
</dbReference>
<dbReference type="CDD" id="cd03233">
    <property type="entry name" value="ABCG_PDR_domain1"/>
    <property type="match status" value="1"/>
</dbReference>
<keyword evidence="5" id="KW-0547">Nucleotide-binding</keyword>
<dbReference type="Pfam" id="PF00005">
    <property type="entry name" value="ABC_tran"/>
    <property type="match status" value="2"/>
</dbReference>
<name>W9X2E1_9EURO</name>
<dbReference type="InterPro" id="IPR003439">
    <property type="entry name" value="ABC_transporter-like_ATP-bd"/>
</dbReference>
<feature type="region of interest" description="Disordered" evidence="9">
    <location>
        <begin position="1"/>
        <end position="56"/>
    </location>
</feature>
<evidence type="ECO:0000256" key="5">
    <source>
        <dbReference type="ARBA" id="ARBA00022741"/>
    </source>
</evidence>
<evidence type="ECO:0000256" key="4">
    <source>
        <dbReference type="ARBA" id="ARBA00022692"/>
    </source>
</evidence>
<feature type="domain" description="ABC transporter" evidence="11">
    <location>
        <begin position="149"/>
        <end position="398"/>
    </location>
</feature>
<dbReference type="GeneID" id="19190812"/>
<dbReference type="InterPro" id="IPR013525">
    <property type="entry name" value="ABC2_TM"/>
</dbReference>
<dbReference type="PROSITE" id="PS00211">
    <property type="entry name" value="ABC_TRANSPORTER_1"/>
    <property type="match status" value="1"/>
</dbReference>
<feature type="transmembrane region" description="Helical" evidence="10">
    <location>
        <begin position="617"/>
        <end position="639"/>
    </location>
</feature>
<evidence type="ECO:0000259" key="11">
    <source>
        <dbReference type="PROSITE" id="PS50893"/>
    </source>
</evidence>
<dbReference type="GO" id="GO:0005524">
    <property type="term" value="F:ATP binding"/>
    <property type="evidence" value="ECO:0007669"/>
    <property type="project" value="UniProtKB-KW"/>
</dbReference>
<evidence type="ECO:0000256" key="1">
    <source>
        <dbReference type="ARBA" id="ARBA00004141"/>
    </source>
</evidence>
<dbReference type="PANTHER" id="PTHR19241">
    <property type="entry name" value="ATP-BINDING CASSETTE TRANSPORTER"/>
    <property type="match status" value="1"/>
</dbReference>
<dbReference type="GO" id="GO:0140359">
    <property type="term" value="F:ABC-type transporter activity"/>
    <property type="evidence" value="ECO:0007669"/>
    <property type="project" value="InterPro"/>
</dbReference>
<dbReference type="InterPro" id="IPR043926">
    <property type="entry name" value="ABCG_dom"/>
</dbReference>
<dbReference type="SMART" id="SM00382">
    <property type="entry name" value="AAA"/>
    <property type="match status" value="2"/>
</dbReference>
<sequence length="1511" mass="168831">MDDLSQSIPHSMLSLNTVSPPDPMREDESTSDIDPEKRGKAATSDSTSPRSLRRDHTDQFAQLVRASSEIVRGINPFLDLDQPSLDPSSPQFDIKLWAKTFFEAVSNDPERYPQRSAGLSYRGVNVYGQYTPIDYQSDVVNVVLDIPKMIISTISKRGKNVQILKDFEGLVKSGEMLLVLGQPGSGVSTFLKTVAGQTRGLCLDSGSEISYQGIPWGVMHGRFRGEIIYQAETDVHFPHLTVGQTLLFAAAARTPRNRLPGVSRKRHAEIIRGVAMAVFGISHTINTRVGDDFVRGISGGERKRVSLAEVALNQSQIQCWDNSTRGLDSATALQFIKTLRLSTEVAGTTTLVAIYQASEAVYDVFDKVVLLYEGRQIYFGSTEDAKRYFVDLGFHCPERQTTADFLTSLTNPAERIVRPGFENLVPRTPKEFAQTWQESSAREKLLQAIAAFEQEYPKASSSLERFKKSRKAQQGALVPSMSPYTISVPMQIELCTIRGFQRLMGNKTFFLITVFGNFAISLVLGSVFYDLPFSAASISSRGTLLYFAILFNALNSALEIFSLYEQRPVVEKQARYALYHPISEAIASVITAMPSKLISTFAFNVPLYLMSNLRREAGAFFIFLLFGFTCTLAMSMIFRTIGQSTRTVYQALTPTAFFVLAMVIYTGYILPTAKMQGWLRWIHWIDPIYYPYESIMINEFNGRQFPCSQYLPSGPGYENSTGLERACSAAGALPGADYVDGGYYIAAAFGYDHSHLWRNFGILIAYIIFFTITYFLAASYVHTDRSKGEVLVFRRGRKPITALNSAQDEESNNGHLADETNKLRQVAADSAEHQHTTIQMHGSTFHWRDVAYEISIKGKPRKILCDVDGWIKPGTLTALMGATGAGKTTLLDVLAGRVTMGIVNGHMFVDGNPLDQSFQRKTGYIQQQDLHLETSTVRESLRFSAVLRQPPTTSKEDKFAYVEEVIRLLDMESYADAIVGIPGQGLNIEQRKRLTIAVELAAKPDLLLFLDEPTSGLDSQTAWSIMTLLRKLSNNGQAILCTIHQPSALLFQQFDRLLLLSKGGKTAYFGDLGNDSRSLTDYFERYGARPCGQNENPAEWMMEVIGAAPGVTAIRDWPDTWRRSPEYGQVRQFLSELEESHVSITKNQTRSSLVAAKYAAPFGTQFFYCTTRVFEQYWRTPTYIYSKLLLCLATSIFIGASFYSAENSMQGLQDQMFAIFMLIVIFAFLVYQTMPNFVVQRSLYEARERPSKTYAWYIFMSANLVVELTWNTVAAPLIFFPFYYLVGMDKNAEASHAVAERGGLMFLLTLCFTLFTATFALMAIAGVATAEIGAILSLVAFAFSLIFCGVMAPPAALPGFWIFMYRISPFTYLISAFLSTGLANSEVHCSPLETAKLQPFPGETCAQYMAPYIQVAGGALYNPQATENCEFCTIANTNVYLASVSSFYDERWRNFGILWVYIIFNAFAAVFLYWLARVPKREINGGRSLLASWDWVQLSFARGLGLNRSRA</sequence>
<evidence type="ECO:0000256" key="10">
    <source>
        <dbReference type="SAM" id="Phobius"/>
    </source>
</evidence>
<gene>
    <name evidence="12" type="ORF">A1O5_06099</name>
</gene>
<evidence type="ECO:0000313" key="12">
    <source>
        <dbReference type="EMBL" id="EXJ71106.1"/>
    </source>
</evidence>
<dbReference type="STRING" id="1182543.W9X2E1"/>
<proteinExistence type="inferred from homology"/>
<dbReference type="InterPro" id="IPR017871">
    <property type="entry name" value="ABC_transporter-like_CS"/>
</dbReference>
<dbReference type="GO" id="GO:0016020">
    <property type="term" value="C:membrane"/>
    <property type="evidence" value="ECO:0007669"/>
    <property type="project" value="UniProtKB-SubCell"/>
</dbReference>
<comment type="subcellular location">
    <subcellularLocation>
        <location evidence="1">Membrane</location>
        <topology evidence="1">Multi-pass membrane protein</topology>
    </subcellularLocation>
</comment>
<dbReference type="InterPro" id="IPR027417">
    <property type="entry name" value="P-loop_NTPase"/>
</dbReference>
<dbReference type="InterPro" id="IPR010929">
    <property type="entry name" value="PDR_CDR_ABC"/>
</dbReference>
<keyword evidence="7 10" id="KW-1133">Transmembrane helix</keyword>
<dbReference type="InterPro" id="IPR029481">
    <property type="entry name" value="ABC_trans_N"/>
</dbReference>
<feature type="transmembrane region" description="Helical" evidence="10">
    <location>
        <begin position="651"/>
        <end position="670"/>
    </location>
</feature>
<accession>W9X2E1</accession>
<keyword evidence="13" id="KW-1185">Reference proteome</keyword>
<feature type="transmembrane region" description="Helical" evidence="10">
    <location>
        <begin position="544"/>
        <end position="564"/>
    </location>
</feature>
<protein>
    <submittedName>
        <fullName evidence="12">ATPase</fullName>
    </submittedName>
</protein>
<dbReference type="Pfam" id="PF19055">
    <property type="entry name" value="ABC2_membrane_7"/>
    <property type="match status" value="2"/>
</dbReference>
<comment type="similarity">
    <text evidence="2">Belongs to the ABC transporter superfamily. ABCG family. PDR (TC 3.A.1.205) subfamily.</text>
</comment>
<keyword evidence="6" id="KW-0067">ATP-binding</keyword>
<feature type="transmembrane region" description="Helical" evidence="10">
    <location>
        <begin position="1184"/>
        <end position="1204"/>
    </location>
</feature>
<dbReference type="InterPro" id="IPR034001">
    <property type="entry name" value="ABCG_PDR_1"/>
</dbReference>
<dbReference type="CDD" id="cd03232">
    <property type="entry name" value="ABCG_PDR_domain2"/>
    <property type="match status" value="1"/>
</dbReference>
<dbReference type="eggNOG" id="KOG0065">
    <property type="taxonomic scope" value="Eukaryota"/>
</dbReference>
<feature type="transmembrane region" description="Helical" evidence="10">
    <location>
        <begin position="1216"/>
        <end position="1234"/>
    </location>
</feature>
<keyword evidence="3" id="KW-0813">Transport</keyword>
<dbReference type="EMBL" id="AMGX01000008">
    <property type="protein sequence ID" value="EXJ71106.1"/>
    <property type="molecule type" value="Genomic_DNA"/>
</dbReference>
<feature type="transmembrane region" description="Helical" evidence="10">
    <location>
        <begin position="1456"/>
        <end position="1476"/>
    </location>
</feature>
<dbReference type="OrthoDB" id="245989at2759"/>
<evidence type="ECO:0000256" key="7">
    <source>
        <dbReference type="ARBA" id="ARBA00022989"/>
    </source>
</evidence>
<evidence type="ECO:0000256" key="8">
    <source>
        <dbReference type="ARBA" id="ARBA00023136"/>
    </source>
</evidence>
<evidence type="ECO:0000256" key="3">
    <source>
        <dbReference type="ARBA" id="ARBA00022448"/>
    </source>
</evidence>
<dbReference type="InterPro" id="IPR034003">
    <property type="entry name" value="ABCG_PDR_2"/>
</dbReference>
<dbReference type="PROSITE" id="PS50893">
    <property type="entry name" value="ABC_TRANSPORTER_2"/>
    <property type="match status" value="2"/>
</dbReference>
<evidence type="ECO:0000256" key="9">
    <source>
        <dbReference type="SAM" id="MobiDB-lite"/>
    </source>
</evidence>
<feature type="transmembrane region" description="Helical" evidence="10">
    <location>
        <begin position="760"/>
        <end position="781"/>
    </location>
</feature>
<comment type="caution">
    <text evidence="12">The sequence shown here is derived from an EMBL/GenBank/DDBJ whole genome shotgun (WGS) entry which is preliminary data.</text>
</comment>
<dbReference type="RefSeq" id="XP_007744885.1">
    <property type="nucleotide sequence ID" value="XM_007746695.1"/>
</dbReference>
<keyword evidence="8 10" id="KW-0472">Membrane</keyword>
<dbReference type="Pfam" id="PF06422">
    <property type="entry name" value="PDR_CDR"/>
    <property type="match status" value="1"/>
</dbReference>